<name>A0ABN7PP52_TIMPD</name>
<organism evidence="1 2">
    <name type="scientific">Timema podura</name>
    <name type="common">Walking stick</name>
    <dbReference type="NCBI Taxonomy" id="61482"/>
    <lineage>
        <taxon>Eukaryota</taxon>
        <taxon>Metazoa</taxon>
        <taxon>Ecdysozoa</taxon>
        <taxon>Arthropoda</taxon>
        <taxon>Hexapoda</taxon>
        <taxon>Insecta</taxon>
        <taxon>Pterygota</taxon>
        <taxon>Neoptera</taxon>
        <taxon>Polyneoptera</taxon>
        <taxon>Phasmatodea</taxon>
        <taxon>Timematodea</taxon>
        <taxon>Timematoidea</taxon>
        <taxon>Timematidae</taxon>
        <taxon>Timema</taxon>
    </lineage>
</organism>
<gene>
    <name evidence="1" type="ORF">TPAB3V08_LOCUS15409</name>
</gene>
<sequence length="85" mass="9881">MRQTAQAAIMDWTRGGMLQQRPRVVWIPLLTPMSRSRYKRGSKKIWCSRALKRPSPPWKTKTFCRSGATRRVSLRPPANLTNLDQ</sequence>
<evidence type="ECO:0000313" key="2">
    <source>
        <dbReference type="Proteomes" id="UP001153148"/>
    </source>
</evidence>
<protein>
    <submittedName>
        <fullName evidence="1">Uncharacterized protein</fullName>
    </submittedName>
</protein>
<comment type="caution">
    <text evidence="1">The sequence shown here is derived from an EMBL/GenBank/DDBJ whole genome shotgun (WGS) entry which is preliminary data.</text>
</comment>
<accession>A0ABN7PP52</accession>
<keyword evidence="2" id="KW-1185">Reference proteome</keyword>
<reference evidence="1" key="1">
    <citation type="submission" date="2021-03" db="EMBL/GenBank/DDBJ databases">
        <authorList>
            <person name="Tran Van P."/>
        </authorList>
    </citation>
    <scope>NUCLEOTIDE SEQUENCE</scope>
</reference>
<dbReference type="Proteomes" id="UP001153148">
    <property type="component" value="Unassembled WGS sequence"/>
</dbReference>
<proteinExistence type="predicted"/>
<evidence type="ECO:0000313" key="1">
    <source>
        <dbReference type="EMBL" id="CAG2068466.1"/>
    </source>
</evidence>
<dbReference type="EMBL" id="CAJPIN010091175">
    <property type="protein sequence ID" value="CAG2068466.1"/>
    <property type="molecule type" value="Genomic_DNA"/>
</dbReference>